<sequence length="315" mass="31071">MTGFPDDDLAGSPAGPSAPREPGPSGSGRSAQDADGDAPESLPRSPAPFLSAPPGSFQRIRRRAARRRRIRAAVGGSAAVAVVAGALYVAGSLHTGGGDEVVGPPASSVRHSPPSVTGTAPSTARPLPPSVSGSTGSPVTRPVPVAPAPDTKPPTTPGTGSPTVPPRPTSSGGATSPATTAMCTAAQLSAALGGGDAGAGNLYRYLVLTNTSTTACHLTGFPGLSLLDANGAQIGDPATREPVAYQPVVLAPGGSASDTVHTVNHQGACLPESVRVRVYPPGSRASLVFPGKITNCDDLLAITPLTGGETGNPPS</sequence>
<dbReference type="EMBL" id="JBHSBB010000008">
    <property type="protein sequence ID" value="MFC4031827.1"/>
    <property type="molecule type" value="Genomic_DNA"/>
</dbReference>
<organism evidence="4 5">
    <name type="scientific">Streptomyces polygonati</name>
    <dbReference type="NCBI Taxonomy" id="1617087"/>
    <lineage>
        <taxon>Bacteria</taxon>
        <taxon>Bacillati</taxon>
        <taxon>Actinomycetota</taxon>
        <taxon>Actinomycetes</taxon>
        <taxon>Kitasatosporales</taxon>
        <taxon>Streptomycetaceae</taxon>
        <taxon>Streptomyces</taxon>
    </lineage>
</organism>
<evidence type="ECO:0000259" key="3">
    <source>
        <dbReference type="Pfam" id="PF14016"/>
    </source>
</evidence>
<protein>
    <submittedName>
        <fullName evidence="4">DUF4232 domain-containing protein</fullName>
    </submittedName>
</protein>
<comment type="caution">
    <text evidence="4">The sequence shown here is derived from an EMBL/GenBank/DDBJ whole genome shotgun (WGS) entry which is preliminary data.</text>
</comment>
<keyword evidence="5" id="KW-1185">Reference proteome</keyword>
<evidence type="ECO:0000313" key="5">
    <source>
        <dbReference type="Proteomes" id="UP001595765"/>
    </source>
</evidence>
<feature type="transmembrane region" description="Helical" evidence="2">
    <location>
        <begin position="70"/>
        <end position="90"/>
    </location>
</feature>
<dbReference type="InterPro" id="IPR025326">
    <property type="entry name" value="DUF4232"/>
</dbReference>
<evidence type="ECO:0000256" key="1">
    <source>
        <dbReference type="SAM" id="MobiDB-lite"/>
    </source>
</evidence>
<keyword evidence="2" id="KW-0812">Transmembrane</keyword>
<feature type="domain" description="DUF4232" evidence="3">
    <location>
        <begin position="183"/>
        <end position="304"/>
    </location>
</feature>
<accession>A0ABV8HLA3</accession>
<feature type="compositionally biased region" description="Low complexity" evidence="1">
    <location>
        <begin position="130"/>
        <end position="143"/>
    </location>
</feature>
<feature type="region of interest" description="Disordered" evidence="1">
    <location>
        <begin position="99"/>
        <end position="178"/>
    </location>
</feature>
<gene>
    <name evidence="4" type="ORF">ACFO3J_10085</name>
</gene>
<evidence type="ECO:0000256" key="2">
    <source>
        <dbReference type="SAM" id="Phobius"/>
    </source>
</evidence>
<dbReference type="Pfam" id="PF14016">
    <property type="entry name" value="DUF4232"/>
    <property type="match status" value="1"/>
</dbReference>
<feature type="compositionally biased region" description="Basic residues" evidence="1">
    <location>
        <begin position="59"/>
        <end position="71"/>
    </location>
</feature>
<keyword evidence="2" id="KW-0472">Membrane</keyword>
<name>A0ABV8HLA3_9ACTN</name>
<keyword evidence="2" id="KW-1133">Transmembrane helix</keyword>
<feature type="compositionally biased region" description="Low complexity" evidence="1">
    <location>
        <begin position="169"/>
        <end position="178"/>
    </location>
</feature>
<dbReference type="RefSeq" id="WP_386428223.1">
    <property type="nucleotide sequence ID" value="NZ_JBHSBB010000008.1"/>
</dbReference>
<feature type="region of interest" description="Disordered" evidence="1">
    <location>
        <begin position="1"/>
        <end position="76"/>
    </location>
</feature>
<reference evidence="5" key="1">
    <citation type="journal article" date="2019" name="Int. J. Syst. Evol. Microbiol.">
        <title>The Global Catalogue of Microorganisms (GCM) 10K type strain sequencing project: providing services to taxonomists for standard genome sequencing and annotation.</title>
        <authorList>
            <consortium name="The Broad Institute Genomics Platform"/>
            <consortium name="The Broad Institute Genome Sequencing Center for Infectious Disease"/>
            <person name="Wu L."/>
            <person name="Ma J."/>
        </authorList>
    </citation>
    <scope>NUCLEOTIDE SEQUENCE [LARGE SCALE GENOMIC DNA]</scope>
    <source>
        <strain evidence="5">CGMCC 4.7237</strain>
    </source>
</reference>
<dbReference type="Proteomes" id="UP001595765">
    <property type="component" value="Unassembled WGS sequence"/>
</dbReference>
<evidence type="ECO:0000313" key="4">
    <source>
        <dbReference type="EMBL" id="MFC4031827.1"/>
    </source>
</evidence>
<proteinExistence type="predicted"/>
<feature type="compositionally biased region" description="Pro residues" evidence="1">
    <location>
        <begin position="144"/>
        <end position="156"/>
    </location>
</feature>